<dbReference type="GO" id="GO:0004842">
    <property type="term" value="F:ubiquitin-protein transferase activity"/>
    <property type="evidence" value="ECO:0007669"/>
    <property type="project" value="InterPro"/>
</dbReference>
<feature type="region of interest" description="Disordered" evidence="3">
    <location>
        <begin position="380"/>
        <end position="415"/>
    </location>
</feature>
<evidence type="ECO:0000256" key="2">
    <source>
        <dbReference type="ARBA" id="ARBA00022786"/>
    </source>
</evidence>
<dbReference type="InterPro" id="IPR035983">
    <property type="entry name" value="Hect_E3_ubiquitin_ligase"/>
</dbReference>
<sequence>MEDDLERFLESREVPKEDIRRMKTDKVDKAVLRIMTDEQMTKYISSYGDRVAVLSFCEQTQCHSTNKETLLQRLKNKIGARKMKSKTKVSGTPDNPQNNMVRQRNRAGEKTSRKVEIGWLHFGKNGYSQVRTNNGGGTRHATLAKTTTVAQIMELGKGLFFPDGHSTKGPAEDFTFEICDFKMNKIPMDNTVGQMYEQTKLKLLRFYVCTKEGASTDHSSSEENQLIEDEEENDLLEDASHSDDSITDLQDRSHSSDSDGSIQVYGTRTEMQPRSKKIRTTSETETAESPGPSHPFQSTPTDSKKNTSEVSLPDPLFDEADTLIWDPDDDQVVINLNVDEDADVTQSTEVSGAPTQTIQLLLPSGEGLLTLDEQQSIHEEAVQTAQDSGPNFPSDSSSQLSSSTSASNPGDPEATKRASICRIKVVGDLLAVFMDSRIMNMTLKMDFINEKAVDDAGVSREVYTAFWEQFLEQCEGETERVPRLRPDFSEAEWQAIGRIWVKGFLDHGVMPAKLSMAFILACITGIESVDTDILMSSFLNFLPPIERSAVENALRGRIEEGDQEDLLDLFTRMGSHFLPPENSMKSAIEIMAHKAILQEPKYVIDCFSTPMSLVKLKLPDKKSVLSLYESKKPTGKRVMQMLETTKVVLSQREQATLNHLQRYVKNADEAKAEKILRFCTGSSVICVEKIMVSFNAETGLNRRPVAHTCGATLDLPCTYSSYPEFRTEFDNILNSNYMEMDII</sequence>
<feature type="region of interest" description="Disordered" evidence="3">
    <location>
        <begin position="81"/>
        <end position="110"/>
    </location>
</feature>
<evidence type="ECO:0000256" key="1">
    <source>
        <dbReference type="ARBA" id="ARBA00022679"/>
    </source>
</evidence>
<feature type="compositionally biased region" description="Polar residues" evidence="3">
    <location>
        <begin position="383"/>
        <end position="393"/>
    </location>
</feature>
<feature type="compositionally biased region" description="Polar residues" evidence="3">
    <location>
        <begin position="258"/>
        <end position="272"/>
    </location>
</feature>
<evidence type="ECO:0000313" key="6">
    <source>
        <dbReference type="Proteomes" id="UP001178508"/>
    </source>
</evidence>
<dbReference type="Gene3D" id="3.30.2410.10">
    <property type="entry name" value="Hect, E3 ligase catalytic domain"/>
    <property type="match status" value="1"/>
</dbReference>
<proteinExistence type="predicted"/>
<keyword evidence="2" id="KW-0833">Ubl conjugation pathway</keyword>
<dbReference type="AlphaFoldDB" id="A0AAV1GSF4"/>
<feature type="compositionally biased region" description="Polar residues" evidence="3">
    <location>
        <begin position="88"/>
        <end position="102"/>
    </location>
</feature>
<evidence type="ECO:0000313" key="5">
    <source>
        <dbReference type="EMBL" id="CAJ1076064.1"/>
    </source>
</evidence>
<dbReference type="Pfam" id="PF00632">
    <property type="entry name" value="HECT"/>
    <property type="match status" value="1"/>
</dbReference>
<feature type="compositionally biased region" description="Basic and acidic residues" evidence="3">
    <location>
        <begin position="239"/>
        <end position="257"/>
    </location>
</feature>
<dbReference type="InterPro" id="IPR000569">
    <property type="entry name" value="HECT_dom"/>
</dbReference>
<keyword evidence="1" id="KW-0808">Transferase</keyword>
<feature type="domain" description="HECT" evidence="4">
    <location>
        <begin position="638"/>
        <end position="728"/>
    </location>
</feature>
<reference evidence="5" key="1">
    <citation type="submission" date="2023-08" db="EMBL/GenBank/DDBJ databases">
        <authorList>
            <person name="Alioto T."/>
            <person name="Alioto T."/>
            <person name="Gomez Garrido J."/>
        </authorList>
    </citation>
    <scope>NUCLEOTIDE SEQUENCE</scope>
</reference>
<evidence type="ECO:0000259" key="4">
    <source>
        <dbReference type="Pfam" id="PF00632"/>
    </source>
</evidence>
<feature type="compositionally biased region" description="Low complexity" evidence="3">
    <location>
        <begin position="394"/>
        <end position="407"/>
    </location>
</feature>
<dbReference type="Proteomes" id="UP001178508">
    <property type="component" value="Chromosome 16"/>
</dbReference>
<dbReference type="SUPFAM" id="SSF56204">
    <property type="entry name" value="Hect, E3 ligase catalytic domain"/>
    <property type="match status" value="1"/>
</dbReference>
<dbReference type="EMBL" id="OY660879">
    <property type="protein sequence ID" value="CAJ1076064.1"/>
    <property type="molecule type" value="Genomic_DNA"/>
</dbReference>
<feature type="region of interest" description="Disordered" evidence="3">
    <location>
        <begin position="239"/>
        <end position="314"/>
    </location>
</feature>
<keyword evidence="6" id="KW-1185">Reference proteome</keyword>
<name>A0AAV1GSF4_XYRNO</name>
<accession>A0AAV1GSF4</accession>
<organism evidence="5 6">
    <name type="scientific">Xyrichtys novacula</name>
    <name type="common">Pearly razorfish</name>
    <name type="synonym">Hemipteronotus novacula</name>
    <dbReference type="NCBI Taxonomy" id="13765"/>
    <lineage>
        <taxon>Eukaryota</taxon>
        <taxon>Metazoa</taxon>
        <taxon>Chordata</taxon>
        <taxon>Craniata</taxon>
        <taxon>Vertebrata</taxon>
        <taxon>Euteleostomi</taxon>
        <taxon>Actinopterygii</taxon>
        <taxon>Neopterygii</taxon>
        <taxon>Teleostei</taxon>
        <taxon>Neoteleostei</taxon>
        <taxon>Acanthomorphata</taxon>
        <taxon>Eupercaria</taxon>
        <taxon>Labriformes</taxon>
        <taxon>Labridae</taxon>
        <taxon>Xyrichtys</taxon>
    </lineage>
</organism>
<protein>
    <submittedName>
        <fullName evidence="5">Uncharacterized protein LOC119794643</fullName>
    </submittedName>
</protein>
<evidence type="ECO:0000256" key="3">
    <source>
        <dbReference type="SAM" id="MobiDB-lite"/>
    </source>
</evidence>
<gene>
    <name evidence="5" type="ORF">XNOV1_A025040</name>
</gene>
<dbReference type="Gene3D" id="3.90.1750.10">
    <property type="entry name" value="Hect, E3 ligase catalytic domains"/>
    <property type="match status" value="1"/>
</dbReference>